<evidence type="ECO:0000256" key="2">
    <source>
        <dbReference type="ARBA" id="ARBA00007759"/>
    </source>
</evidence>
<proteinExistence type="inferred from homology"/>
<dbReference type="InterPro" id="IPR050051">
    <property type="entry name" value="EccE_dom"/>
</dbReference>
<keyword evidence="4 8" id="KW-0812">Transmembrane</keyword>
<feature type="transmembrane region" description="Helical" evidence="8">
    <location>
        <begin position="12"/>
        <end position="30"/>
    </location>
</feature>
<feature type="region of interest" description="Disordered" evidence="7">
    <location>
        <begin position="367"/>
        <end position="387"/>
    </location>
</feature>
<feature type="domain" description="Type VII secretion system protein EccE" evidence="9">
    <location>
        <begin position="181"/>
        <end position="276"/>
    </location>
</feature>
<evidence type="ECO:0000256" key="5">
    <source>
        <dbReference type="ARBA" id="ARBA00022989"/>
    </source>
</evidence>
<dbReference type="Proteomes" id="UP000179734">
    <property type="component" value="Unassembled WGS sequence"/>
</dbReference>
<accession>A0A1S1NE95</accession>
<organism evidence="10 11">
    <name type="scientific">Mycobacterium talmoniae</name>
    <dbReference type="NCBI Taxonomy" id="1858794"/>
    <lineage>
        <taxon>Bacteria</taxon>
        <taxon>Bacillati</taxon>
        <taxon>Actinomycetota</taxon>
        <taxon>Actinomycetes</taxon>
        <taxon>Mycobacteriales</taxon>
        <taxon>Mycobacteriaceae</taxon>
        <taxon>Mycobacterium</taxon>
    </lineage>
</organism>
<keyword evidence="6 8" id="KW-0472">Membrane</keyword>
<protein>
    <submittedName>
        <fullName evidence="10">Type VII secretion protein EccE</fullName>
    </submittedName>
</protein>
<keyword evidence="5 8" id="KW-1133">Transmembrane helix</keyword>
<evidence type="ECO:0000256" key="7">
    <source>
        <dbReference type="SAM" id="MobiDB-lite"/>
    </source>
</evidence>
<evidence type="ECO:0000256" key="1">
    <source>
        <dbReference type="ARBA" id="ARBA00004236"/>
    </source>
</evidence>
<evidence type="ECO:0000256" key="3">
    <source>
        <dbReference type="ARBA" id="ARBA00022475"/>
    </source>
</evidence>
<feature type="transmembrane region" description="Helical" evidence="8">
    <location>
        <begin position="42"/>
        <end position="62"/>
    </location>
</feature>
<evidence type="ECO:0000313" key="11">
    <source>
        <dbReference type="Proteomes" id="UP000179734"/>
    </source>
</evidence>
<gene>
    <name evidence="10" type="ORF">BKN37_22180</name>
</gene>
<dbReference type="GO" id="GO:0005886">
    <property type="term" value="C:plasma membrane"/>
    <property type="evidence" value="ECO:0007669"/>
    <property type="project" value="UniProtKB-SubCell"/>
</dbReference>
<evidence type="ECO:0000256" key="6">
    <source>
        <dbReference type="ARBA" id="ARBA00023136"/>
    </source>
</evidence>
<comment type="similarity">
    <text evidence="2">Belongs to the EccE family.</text>
</comment>
<keyword evidence="11" id="KW-1185">Reference proteome</keyword>
<dbReference type="InterPro" id="IPR021368">
    <property type="entry name" value="T7SS_EccE"/>
</dbReference>
<reference evidence="10 11" key="1">
    <citation type="submission" date="2016-10" db="EMBL/GenBank/DDBJ databases">
        <title>Genome sequence of Mycobacterium talmonii.</title>
        <authorList>
            <person name="Greninger A.L."/>
            <person name="Elliott B."/>
            <person name="Vasireddy S."/>
            <person name="Vasireddy R."/>
        </authorList>
    </citation>
    <scope>NUCLEOTIDE SEQUENCE [LARGE SCALE GENOMIC DNA]</scope>
    <source>
        <strain evidence="11">NE-TNMC-100812</strain>
    </source>
</reference>
<comment type="subcellular location">
    <subcellularLocation>
        <location evidence="1">Cell membrane</location>
    </subcellularLocation>
</comment>
<sequence length="387" mass="41745">MKAQRAVGLNLSWPRLTVVFLIDVAVLVLARHWPGSARTATYAWWVGVGIAVLVLIVAVVTYRRTPLASAAAARVLDRFVDPQATLAAGRSPGLDHRRRFGQDPVGIREHQGQLVSVIAVTGRPDRRVGRHGQPGAATVPVGPVAAALRQFDVRLEGIDIVSVGVPVAVDTGFGEEPRSVDQRHTWLVLRMDPQHNVAAVAARDSVASTLAAATERLAAEIDGAQCAARPVTAAEIADVDVAVLAGLQPEHIRPRRRRLKHKQPEGDKEFVTSFWVSPSDITSETLDQLWDSDTTATVVTVRLIPRRGGTEVSAWVRYHSSGRLRKEVWAGLNRLTGRQLVAVSASLPAPAVRSPLVVPGRDLREDEDLAVPLSPAPPPRVEVGART</sequence>
<name>A0A1S1NE95_9MYCO</name>
<dbReference type="RefSeq" id="WP_071029111.1">
    <property type="nucleotide sequence ID" value="NZ_MLQM01000169.1"/>
</dbReference>
<evidence type="ECO:0000259" key="9">
    <source>
        <dbReference type="Pfam" id="PF11203"/>
    </source>
</evidence>
<keyword evidence="3" id="KW-1003">Cell membrane</keyword>
<dbReference type="NCBIfam" id="TIGR03923">
    <property type="entry name" value="T7SS_EccE"/>
    <property type="match status" value="1"/>
</dbReference>
<dbReference type="AlphaFoldDB" id="A0A1S1NE95"/>
<comment type="caution">
    <text evidence="10">The sequence shown here is derived from an EMBL/GenBank/DDBJ whole genome shotgun (WGS) entry which is preliminary data.</text>
</comment>
<evidence type="ECO:0000256" key="8">
    <source>
        <dbReference type="SAM" id="Phobius"/>
    </source>
</evidence>
<evidence type="ECO:0000256" key="4">
    <source>
        <dbReference type="ARBA" id="ARBA00022692"/>
    </source>
</evidence>
<evidence type="ECO:0000313" key="10">
    <source>
        <dbReference type="EMBL" id="OHU97101.1"/>
    </source>
</evidence>
<dbReference type="Pfam" id="PF11203">
    <property type="entry name" value="EccE"/>
    <property type="match status" value="1"/>
</dbReference>
<dbReference type="EMBL" id="MLQM01000169">
    <property type="protein sequence ID" value="OHU97101.1"/>
    <property type="molecule type" value="Genomic_DNA"/>
</dbReference>